<dbReference type="AlphaFoldDB" id="A0AAV9USJ7"/>
<keyword evidence="2" id="KW-0472">Membrane</keyword>
<proteinExistence type="predicted"/>
<feature type="transmembrane region" description="Helical" evidence="2">
    <location>
        <begin position="237"/>
        <end position="259"/>
    </location>
</feature>
<feature type="compositionally biased region" description="Polar residues" evidence="1">
    <location>
        <begin position="80"/>
        <end position="90"/>
    </location>
</feature>
<organism evidence="3 4">
    <name type="scientific">Orbilia blumenaviensis</name>
    <dbReference type="NCBI Taxonomy" id="1796055"/>
    <lineage>
        <taxon>Eukaryota</taxon>
        <taxon>Fungi</taxon>
        <taxon>Dikarya</taxon>
        <taxon>Ascomycota</taxon>
        <taxon>Pezizomycotina</taxon>
        <taxon>Orbiliomycetes</taxon>
        <taxon>Orbiliales</taxon>
        <taxon>Orbiliaceae</taxon>
        <taxon>Orbilia</taxon>
    </lineage>
</organism>
<feature type="region of interest" description="Disordered" evidence="1">
    <location>
        <begin position="80"/>
        <end position="120"/>
    </location>
</feature>
<accession>A0AAV9USJ7</accession>
<feature type="transmembrane region" description="Helical" evidence="2">
    <location>
        <begin position="289"/>
        <end position="311"/>
    </location>
</feature>
<keyword evidence="2" id="KW-0812">Transmembrane</keyword>
<keyword evidence="4" id="KW-1185">Reference proteome</keyword>
<evidence type="ECO:0000313" key="3">
    <source>
        <dbReference type="EMBL" id="KAK6348830.1"/>
    </source>
</evidence>
<keyword evidence="2" id="KW-1133">Transmembrane helix</keyword>
<dbReference type="GO" id="GO:0000747">
    <property type="term" value="P:conjugation with cellular fusion"/>
    <property type="evidence" value="ECO:0007669"/>
    <property type="project" value="TreeGrafter"/>
</dbReference>
<feature type="region of interest" description="Disordered" evidence="1">
    <location>
        <begin position="338"/>
        <end position="364"/>
    </location>
</feature>
<feature type="transmembrane region" description="Helical" evidence="2">
    <location>
        <begin position="20"/>
        <end position="39"/>
    </location>
</feature>
<comment type="caution">
    <text evidence="3">The sequence shown here is derived from an EMBL/GenBank/DDBJ whole genome shotgun (WGS) entry which is preliminary data.</text>
</comment>
<feature type="compositionally biased region" description="Polar residues" evidence="1">
    <location>
        <begin position="341"/>
        <end position="358"/>
    </location>
</feature>
<name>A0AAV9USJ7_9PEZI</name>
<dbReference type="GO" id="GO:0043332">
    <property type="term" value="C:mating projection tip"/>
    <property type="evidence" value="ECO:0007669"/>
    <property type="project" value="TreeGrafter"/>
</dbReference>
<evidence type="ECO:0000256" key="1">
    <source>
        <dbReference type="SAM" id="MobiDB-lite"/>
    </source>
</evidence>
<dbReference type="Pfam" id="PF12351">
    <property type="entry name" value="Fig1"/>
    <property type="match status" value="1"/>
</dbReference>
<reference evidence="3 4" key="1">
    <citation type="submission" date="2019-10" db="EMBL/GenBank/DDBJ databases">
        <authorList>
            <person name="Palmer J.M."/>
        </authorList>
    </citation>
    <scope>NUCLEOTIDE SEQUENCE [LARGE SCALE GENOMIC DNA]</scope>
    <source>
        <strain evidence="3 4">TWF730</strain>
    </source>
</reference>
<evidence type="ECO:0000313" key="4">
    <source>
        <dbReference type="Proteomes" id="UP001373714"/>
    </source>
</evidence>
<dbReference type="InterPro" id="IPR033481">
    <property type="entry name" value="Dni1/Fig1"/>
</dbReference>
<evidence type="ECO:0000256" key="2">
    <source>
        <dbReference type="SAM" id="Phobius"/>
    </source>
</evidence>
<gene>
    <name evidence="3" type="ORF">TWF730_009598</name>
</gene>
<feature type="transmembrane region" description="Helical" evidence="2">
    <location>
        <begin position="210"/>
        <end position="231"/>
    </location>
</feature>
<dbReference type="EMBL" id="JAVHNS010000007">
    <property type="protein sequence ID" value="KAK6348830.1"/>
    <property type="molecule type" value="Genomic_DNA"/>
</dbReference>
<dbReference type="GO" id="GO:0016020">
    <property type="term" value="C:membrane"/>
    <property type="evidence" value="ECO:0007669"/>
    <property type="project" value="InterPro"/>
</dbReference>
<protein>
    <submittedName>
        <fullName evidence="3">Uncharacterized protein</fullName>
    </submittedName>
</protein>
<sequence length="403" mass="42988">MFNLVKFARAAPCTKPLLGFAAMALMISFIFSTVIVTAGKQQSSKGLYIVSFEYDVPTGNSRLVRRQEEDAETTTIVQTRPISTVSQTRTVAPEPTEDPAPSDDKKPTSSSSVMPTPTPNLKLQEKFKQSVQSLIQDDNMNSTIQFNHARVSYSGICVEVISMEGIKGAQWICGTVNTTEVLGATAGGDPFDLIGIAAFFKDKIAFSLPWWVSTVCLGVAMLCQMVLMIPFLPIPPVVQRVAAVLSLLGCMALLGGLVLQHVASSTVASLALKLTIGTVNAHVGRMNQALGWTGFALSLLATIGIWVVVAAEMALEKGERMIDQAADAAIGKVESSLPFRTPSQNRNFSGSSTASSGLGRSLRDNGPDVLRGLAKAKTRGEVLSAVAGGFRNEKNHPPPHHMV</sequence>
<dbReference type="PANTHER" id="PTHR28092:SF1">
    <property type="entry name" value="FACTOR-INDUCED GENE 1 PROTEIN"/>
    <property type="match status" value="1"/>
</dbReference>
<dbReference type="PANTHER" id="PTHR28092">
    <property type="entry name" value="FACTOR-INDUCED GENE 1 PROTEIN"/>
    <property type="match status" value="1"/>
</dbReference>
<dbReference type="Proteomes" id="UP001373714">
    <property type="component" value="Unassembled WGS sequence"/>
</dbReference>